<accession>I4AKU7</accession>
<dbReference type="GO" id="GO:0005829">
    <property type="term" value="C:cytosol"/>
    <property type="evidence" value="ECO:0007669"/>
    <property type="project" value="TreeGrafter"/>
</dbReference>
<evidence type="ECO:0000256" key="2">
    <source>
        <dbReference type="ARBA" id="ARBA00022679"/>
    </source>
</evidence>
<dbReference type="KEGG" id="fli:Fleli_2203"/>
<dbReference type="eggNOG" id="COG0859">
    <property type="taxonomic scope" value="Bacteria"/>
</dbReference>
<dbReference type="PANTHER" id="PTHR30160:SF1">
    <property type="entry name" value="LIPOPOLYSACCHARIDE 1,2-N-ACETYLGLUCOSAMINETRANSFERASE-RELATED"/>
    <property type="match status" value="1"/>
</dbReference>
<dbReference type="SUPFAM" id="SSF53756">
    <property type="entry name" value="UDP-Glycosyltransferase/glycogen phosphorylase"/>
    <property type="match status" value="1"/>
</dbReference>
<organism evidence="3 4">
    <name type="scientific">Bernardetia litoralis (strain ATCC 23117 / DSM 6794 / NBRC 15988 / NCIMB 1366 / Fx l1 / Sio-4)</name>
    <name type="common">Flexibacter litoralis</name>
    <dbReference type="NCBI Taxonomy" id="880071"/>
    <lineage>
        <taxon>Bacteria</taxon>
        <taxon>Pseudomonadati</taxon>
        <taxon>Bacteroidota</taxon>
        <taxon>Cytophagia</taxon>
        <taxon>Cytophagales</taxon>
        <taxon>Bernardetiaceae</taxon>
        <taxon>Bernardetia</taxon>
    </lineage>
</organism>
<dbReference type="EMBL" id="CP003345">
    <property type="protein sequence ID" value="AFM04582.1"/>
    <property type="molecule type" value="Genomic_DNA"/>
</dbReference>
<dbReference type="STRING" id="880071.Fleli_2203"/>
<dbReference type="PANTHER" id="PTHR30160">
    <property type="entry name" value="TETRAACYLDISACCHARIDE 4'-KINASE-RELATED"/>
    <property type="match status" value="1"/>
</dbReference>
<sequence>MKILLIQTAFIGDVILATSLIESIHVTYPTAKIDFLLRKGNENLLQKHPFLNDVLIWDKKNKYKSLFELIKQIRKSNYDAVLNLQRFGATGLLTAFSNAQLKAGFKKNPFSWAFTNKYEHVITTNKNSPHEIKRNSKVLESININKIAKPKLYPSLEDRDKIKELIQNDFICIAPTSVWFTKQFPLHKWIDFIEKLLLEENNNKKLPQNFTIYLLGAPSDTENCQKIIDEVEIKLNQNNFNFKVKNLAGKLSLMQSAALMERAKLVLANDSAPLHLASSVNAPICAVFCSTVPAFGFTPLSDKSFIVETKKELDCRPCGLHGFKTCPKGDFECAESIKTEQILEVVEAIL</sequence>
<proteinExistence type="predicted"/>
<keyword evidence="4" id="KW-1185">Reference proteome</keyword>
<evidence type="ECO:0000313" key="3">
    <source>
        <dbReference type="EMBL" id="AFM04582.1"/>
    </source>
</evidence>
<gene>
    <name evidence="3" type="ordered locus">Fleli_2203</name>
</gene>
<evidence type="ECO:0000313" key="4">
    <source>
        <dbReference type="Proteomes" id="UP000006054"/>
    </source>
</evidence>
<keyword evidence="1" id="KW-0328">Glycosyltransferase</keyword>
<dbReference type="Gene3D" id="3.40.50.2000">
    <property type="entry name" value="Glycogen Phosphorylase B"/>
    <property type="match status" value="2"/>
</dbReference>
<dbReference type="AlphaFoldDB" id="I4AKU7"/>
<dbReference type="OrthoDB" id="9768048at2"/>
<dbReference type="CDD" id="cd03789">
    <property type="entry name" value="GT9_LPS_heptosyltransferase"/>
    <property type="match status" value="1"/>
</dbReference>
<dbReference type="HOGENOM" id="CLU_038371_3_0_10"/>
<dbReference type="GO" id="GO:0008713">
    <property type="term" value="F:ADP-heptose-lipopolysaccharide heptosyltransferase activity"/>
    <property type="evidence" value="ECO:0007669"/>
    <property type="project" value="TreeGrafter"/>
</dbReference>
<keyword evidence="2 3" id="KW-0808">Transferase</keyword>
<dbReference type="RefSeq" id="WP_014798029.1">
    <property type="nucleotide sequence ID" value="NC_018018.1"/>
</dbReference>
<name>I4AKU7_BERLS</name>
<evidence type="ECO:0000256" key="1">
    <source>
        <dbReference type="ARBA" id="ARBA00022676"/>
    </source>
</evidence>
<dbReference type="InterPro" id="IPR051199">
    <property type="entry name" value="LPS_LOS_Heptosyltrfase"/>
</dbReference>
<dbReference type="PATRIC" id="fig|880071.3.peg.2192"/>
<dbReference type="InterPro" id="IPR002201">
    <property type="entry name" value="Glyco_trans_9"/>
</dbReference>
<dbReference type="Pfam" id="PF01075">
    <property type="entry name" value="Glyco_transf_9"/>
    <property type="match status" value="1"/>
</dbReference>
<dbReference type="Proteomes" id="UP000006054">
    <property type="component" value="Chromosome"/>
</dbReference>
<protein>
    <submittedName>
        <fullName evidence="3">ADP-heptose:LPS heptosyltransferase</fullName>
    </submittedName>
</protein>
<reference evidence="4" key="1">
    <citation type="submission" date="2012-06" db="EMBL/GenBank/DDBJ databases">
        <title>The complete genome of Flexibacter litoralis DSM 6794.</title>
        <authorList>
            <person name="Lucas S."/>
            <person name="Copeland A."/>
            <person name="Lapidus A."/>
            <person name="Glavina del Rio T."/>
            <person name="Dalin E."/>
            <person name="Tice H."/>
            <person name="Bruce D."/>
            <person name="Goodwin L."/>
            <person name="Pitluck S."/>
            <person name="Peters L."/>
            <person name="Ovchinnikova G."/>
            <person name="Lu M."/>
            <person name="Kyrpides N."/>
            <person name="Mavromatis K."/>
            <person name="Ivanova N."/>
            <person name="Brettin T."/>
            <person name="Detter J.C."/>
            <person name="Han C."/>
            <person name="Larimer F."/>
            <person name="Land M."/>
            <person name="Hauser L."/>
            <person name="Markowitz V."/>
            <person name="Cheng J.-F."/>
            <person name="Hugenholtz P."/>
            <person name="Woyke T."/>
            <person name="Wu D."/>
            <person name="Spring S."/>
            <person name="Lang E."/>
            <person name="Kopitz M."/>
            <person name="Brambilla E."/>
            <person name="Klenk H.-P."/>
            <person name="Eisen J.A."/>
        </authorList>
    </citation>
    <scope>NUCLEOTIDE SEQUENCE [LARGE SCALE GENOMIC DNA]</scope>
    <source>
        <strain evidence="4">ATCC 23117 / DSM 6794 / NBRC 15988 / NCIMB 1366 / Sio-4</strain>
    </source>
</reference>
<dbReference type="GO" id="GO:0009244">
    <property type="term" value="P:lipopolysaccharide core region biosynthetic process"/>
    <property type="evidence" value="ECO:0007669"/>
    <property type="project" value="TreeGrafter"/>
</dbReference>